<comment type="caution">
    <text evidence="9">The sequence shown here is derived from an EMBL/GenBank/DDBJ whole genome shotgun (WGS) entry which is preliminary data.</text>
</comment>
<dbReference type="InterPro" id="IPR001442">
    <property type="entry name" value="Collagen_IV_NC"/>
</dbReference>
<feature type="non-terminal residue" evidence="9">
    <location>
        <position position="381"/>
    </location>
</feature>
<evidence type="ECO:0000256" key="2">
    <source>
        <dbReference type="ARBA" id="ARBA00022525"/>
    </source>
</evidence>
<proteinExistence type="predicted"/>
<reference evidence="9 10" key="1">
    <citation type="journal article" date="2019" name="Philos. Trans. R. Soc. Lond., B, Biol. Sci.">
        <title>Ant behaviour and brain gene expression of defending hosts depend on the ecological success of the intruding social parasite.</title>
        <authorList>
            <person name="Kaur R."/>
            <person name="Stoldt M."/>
            <person name="Jongepier E."/>
            <person name="Feldmeyer B."/>
            <person name="Menzel F."/>
            <person name="Bornberg-Bauer E."/>
            <person name="Foitzik S."/>
        </authorList>
    </citation>
    <scope>NUCLEOTIDE SEQUENCE [LARGE SCALE GENOMIC DNA]</scope>
    <source>
        <tissue evidence="9">Whole body</tissue>
    </source>
</reference>
<evidence type="ECO:0000256" key="7">
    <source>
        <dbReference type="ARBA" id="ARBA00023157"/>
    </source>
</evidence>
<keyword evidence="7" id="KW-1015">Disulfide bond</keyword>
<organism evidence="9 10">
    <name type="scientific">Temnothorax longispinosus</name>
    <dbReference type="NCBI Taxonomy" id="300112"/>
    <lineage>
        <taxon>Eukaryota</taxon>
        <taxon>Metazoa</taxon>
        <taxon>Ecdysozoa</taxon>
        <taxon>Arthropoda</taxon>
        <taxon>Hexapoda</taxon>
        <taxon>Insecta</taxon>
        <taxon>Pterygota</taxon>
        <taxon>Neoptera</taxon>
        <taxon>Endopterygota</taxon>
        <taxon>Hymenoptera</taxon>
        <taxon>Apocrita</taxon>
        <taxon>Aculeata</taxon>
        <taxon>Formicoidea</taxon>
        <taxon>Formicidae</taxon>
        <taxon>Myrmicinae</taxon>
        <taxon>Temnothorax</taxon>
    </lineage>
</organism>
<accession>A0A4S2KHE9</accession>
<sequence>WRCRRPVGDIRPAPLYASLPLSVVSGARFASYRGVDWLLGVTWYTRFESLFLEKTSGFLLPGALVVTSNLPTAFASAYHAPFAISAGIGSRELALCGSRPTGLPEADHALGYRVGYPVRYFAGHLSAVDGNGCARFALASRSHWEHLSSQKMLSLLLRGASFCGAPGIPAANGIGPRNRGFYFARHSQTEMIPICPRNTVKIWEGFSLLHTMGNGRPYAQDLGAAGSCIKKFSTMLFLFCNLNNVCDYPNRNDYSYWLSTTEPMPMMMTPISAPEVGRYISRCSVCEAPTRVIAVDSQFMAIPECSGGWEEIWVGYSFLMDDDHDEDGSEWFDLKLTRVEWEEIKPDNTCERTRKALKPRVWGNVIAKAFWRRYNFPSRDR</sequence>
<keyword evidence="5" id="KW-0084">Basement membrane</keyword>
<gene>
    <name evidence="9" type="ORF">DBV15_12111</name>
</gene>
<dbReference type="AlphaFoldDB" id="A0A4S2KHE9"/>
<dbReference type="InterPro" id="IPR016187">
    <property type="entry name" value="CTDL_fold"/>
</dbReference>
<dbReference type="InterPro" id="IPR036954">
    <property type="entry name" value="Collagen_IV_NC_sf"/>
</dbReference>
<dbReference type="STRING" id="300112.A0A4S2KHE9"/>
<evidence type="ECO:0000256" key="3">
    <source>
        <dbReference type="ARBA" id="ARBA00022530"/>
    </source>
</evidence>
<dbReference type="GO" id="GO:0005201">
    <property type="term" value="F:extracellular matrix structural constituent"/>
    <property type="evidence" value="ECO:0007669"/>
    <property type="project" value="InterPro"/>
</dbReference>
<name>A0A4S2KHE9_9HYME</name>
<dbReference type="SUPFAM" id="SSF56436">
    <property type="entry name" value="C-type lectin-like"/>
    <property type="match status" value="2"/>
</dbReference>
<dbReference type="PROSITE" id="PS51403">
    <property type="entry name" value="NC1_IV"/>
    <property type="match status" value="1"/>
</dbReference>
<dbReference type="GO" id="GO:0005581">
    <property type="term" value="C:collagen trimer"/>
    <property type="evidence" value="ECO:0007669"/>
    <property type="project" value="UniProtKB-KW"/>
</dbReference>
<evidence type="ECO:0000313" key="10">
    <source>
        <dbReference type="Proteomes" id="UP000310200"/>
    </source>
</evidence>
<evidence type="ECO:0000256" key="1">
    <source>
        <dbReference type="ARBA" id="ARBA00004302"/>
    </source>
</evidence>
<dbReference type="Gene3D" id="2.170.240.10">
    <property type="entry name" value="Collagen IV, non-collagenous"/>
    <property type="match status" value="1"/>
</dbReference>
<comment type="subcellular location">
    <subcellularLocation>
        <location evidence="1">Secreted</location>
        <location evidence="1">Extracellular space</location>
        <location evidence="1">Extracellular matrix</location>
        <location evidence="1">Basement membrane</location>
    </subcellularLocation>
</comment>
<keyword evidence="2" id="KW-0964">Secreted</keyword>
<feature type="non-terminal residue" evidence="9">
    <location>
        <position position="1"/>
    </location>
</feature>
<evidence type="ECO:0000256" key="4">
    <source>
        <dbReference type="ARBA" id="ARBA00022737"/>
    </source>
</evidence>
<evidence type="ECO:0000259" key="8">
    <source>
        <dbReference type="PROSITE" id="PS51403"/>
    </source>
</evidence>
<dbReference type="Pfam" id="PF01413">
    <property type="entry name" value="C4"/>
    <property type="match status" value="2"/>
</dbReference>
<dbReference type="SMART" id="SM00111">
    <property type="entry name" value="C4"/>
    <property type="match status" value="1"/>
</dbReference>
<feature type="domain" description="Collagen IV NC1" evidence="8">
    <location>
        <begin position="180"/>
        <end position="320"/>
    </location>
</feature>
<dbReference type="GO" id="GO:0005604">
    <property type="term" value="C:basement membrane"/>
    <property type="evidence" value="ECO:0007669"/>
    <property type="project" value="UniProtKB-SubCell"/>
</dbReference>
<dbReference type="Proteomes" id="UP000310200">
    <property type="component" value="Unassembled WGS sequence"/>
</dbReference>
<keyword evidence="10" id="KW-1185">Reference proteome</keyword>
<dbReference type="EMBL" id="QBLH01002369">
    <property type="protein sequence ID" value="TGZ48670.1"/>
    <property type="molecule type" value="Genomic_DNA"/>
</dbReference>
<keyword evidence="3" id="KW-0272">Extracellular matrix</keyword>
<evidence type="ECO:0000256" key="6">
    <source>
        <dbReference type="ARBA" id="ARBA00023119"/>
    </source>
</evidence>
<keyword evidence="4" id="KW-0677">Repeat</keyword>
<evidence type="ECO:0000313" key="9">
    <source>
        <dbReference type="EMBL" id="TGZ48670.1"/>
    </source>
</evidence>
<protein>
    <recommendedName>
        <fullName evidence="8">Collagen IV NC1 domain-containing protein</fullName>
    </recommendedName>
</protein>
<evidence type="ECO:0000256" key="5">
    <source>
        <dbReference type="ARBA" id="ARBA00022869"/>
    </source>
</evidence>
<keyword evidence="6" id="KW-0176">Collagen</keyword>